<evidence type="ECO:0000313" key="2">
    <source>
        <dbReference type="EMBL" id="MDR4127330.1"/>
    </source>
</evidence>
<gene>
    <name evidence="2" type="ORF">Q8947_15335</name>
</gene>
<proteinExistence type="predicted"/>
<dbReference type="NCBIfam" id="NF040570">
    <property type="entry name" value="guided_TnpB"/>
    <property type="match status" value="1"/>
</dbReference>
<organism evidence="2 3">
    <name type="scientific">Yanghanlia caeni</name>
    <dbReference type="NCBI Taxonomy" id="3064283"/>
    <lineage>
        <taxon>Bacteria</taxon>
        <taxon>Pseudomonadati</taxon>
        <taxon>Pseudomonadota</taxon>
        <taxon>Betaproteobacteria</taxon>
        <taxon>Burkholderiales</taxon>
        <taxon>Alcaligenaceae</taxon>
        <taxon>Yanghanlia</taxon>
    </lineage>
</organism>
<keyword evidence="3" id="KW-1185">Reference proteome</keyword>
<evidence type="ECO:0000259" key="1">
    <source>
        <dbReference type="Pfam" id="PF01385"/>
    </source>
</evidence>
<name>A0ABU1DA74_9BURK</name>
<feature type="domain" description="Probable transposase IS891/IS1136/IS1341" evidence="1">
    <location>
        <begin position="107"/>
        <end position="183"/>
    </location>
</feature>
<accession>A0ABU1DA74</accession>
<dbReference type="Pfam" id="PF01385">
    <property type="entry name" value="OrfB_IS605"/>
    <property type="match status" value="1"/>
</dbReference>
<feature type="non-terminal residue" evidence="2">
    <location>
        <position position="1"/>
    </location>
</feature>
<sequence>LTEWRNGPETPWLADAPVHPLQQTLKDLERAYANFFAKRANFPRFKKKGQHDSFRYPDPKQIKLDQANSRIFLPKLGWVRYRNSREVLGTVKNVTVSQSCGKWFVSIQTEREIQAPVPKATSAVGIDMGVTRFATLSDGTFYAPLNSFKRHEDRLRKAQQAMSRKTKFSTNWKKAKARVQRIH</sequence>
<dbReference type="InterPro" id="IPR001959">
    <property type="entry name" value="Transposase"/>
</dbReference>
<evidence type="ECO:0000313" key="3">
    <source>
        <dbReference type="Proteomes" id="UP001232156"/>
    </source>
</evidence>
<dbReference type="Proteomes" id="UP001232156">
    <property type="component" value="Unassembled WGS sequence"/>
</dbReference>
<protein>
    <submittedName>
        <fullName evidence="2">Transposase</fullName>
    </submittedName>
</protein>
<dbReference type="EMBL" id="JAUZQE010000126">
    <property type="protein sequence ID" value="MDR4127330.1"/>
    <property type="molecule type" value="Genomic_DNA"/>
</dbReference>
<comment type="caution">
    <text evidence="2">The sequence shown here is derived from an EMBL/GenBank/DDBJ whole genome shotgun (WGS) entry which is preliminary data.</text>
</comment>
<dbReference type="RefSeq" id="WP_347287837.1">
    <property type="nucleotide sequence ID" value="NZ_JAUZQE010000126.1"/>
</dbReference>
<feature type="non-terminal residue" evidence="2">
    <location>
        <position position="183"/>
    </location>
</feature>
<reference evidence="2 3" key="1">
    <citation type="submission" date="2023-08" db="EMBL/GenBank/DDBJ databases">
        <title>Alcaligenaceae gen. nov., a novel taxon isolated from the sludge of Yixing Pesticide Factory.</title>
        <authorList>
            <person name="Ruan L."/>
        </authorList>
    </citation>
    <scope>NUCLEOTIDE SEQUENCE [LARGE SCALE GENOMIC DNA]</scope>
    <source>
        <strain evidence="2 3">LG-2</strain>
    </source>
</reference>